<keyword evidence="1" id="KW-0472">Membrane</keyword>
<keyword evidence="3" id="KW-1185">Reference proteome</keyword>
<protein>
    <submittedName>
        <fullName evidence="2">Uncharacterized protein</fullName>
    </submittedName>
</protein>
<proteinExistence type="predicted"/>
<comment type="caution">
    <text evidence="2">The sequence shown here is derived from an EMBL/GenBank/DDBJ whole genome shotgun (WGS) entry which is preliminary data.</text>
</comment>
<feature type="non-terminal residue" evidence="2">
    <location>
        <position position="34"/>
    </location>
</feature>
<feature type="transmembrane region" description="Helical" evidence="1">
    <location>
        <begin position="16"/>
        <end position="33"/>
    </location>
</feature>
<evidence type="ECO:0000313" key="2">
    <source>
        <dbReference type="EMBL" id="CAI9602278.1"/>
    </source>
</evidence>
<accession>A0ABN9FYU6</accession>
<sequence length="34" mass="3778">MSCQSAPGSTPDYKAIHLYTLVPNSIPAFLFFFN</sequence>
<organism evidence="2 3">
    <name type="scientific">Staurois parvus</name>
    <dbReference type="NCBI Taxonomy" id="386267"/>
    <lineage>
        <taxon>Eukaryota</taxon>
        <taxon>Metazoa</taxon>
        <taxon>Chordata</taxon>
        <taxon>Craniata</taxon>
        <taxon>Vertebrata</taxon>
        <taxon>Euteleostomi</taxon>
        <taxon>Amphibia</taxon>
        <taxon>Batrachia</taxon>
        <taxon>Anura</taxon>
        <taxon>Neobatrachia</taxon>
        <taxon>Ranoidea</taxon>
        <taxon>Ranidae</taxon>
        <taxon>Staurois</taxon>
    </lineage>
</organism>
<dbReference type="Proteomes" id="UP001162483">
    <property type="component" value="Unassembled WGS sequence"/>
</dbReference>
<evidence type="ECO:0000256" key="1">
    <source>
        <dbReference type="SAM" id="Phobius"/>
    </source>
</evidence>
<name>A0ABN9FYU6_9NEOB</name>
<dbReference type="EMBL" id="CATNWA010017665">
    <property type="protein sequence ID" value="CAI9602278.1"/>
    <property type="molecule type" value="Genomic_DNA"/>
</dbReference>
<gene>
    <name evidence="2" type="ORF">SPARVUS_LOCUS13110900</name>
</gene>
<reference evidence="2" key="1">
    <citation type="submission" date="2023-05" db="EMBL/GenBank/DDBJ databases">
        <authorList>
            <person name="Stuckert A."/>
        </authorList>
    </citation>
    <scope>NUCLEOTIDE SEQUENCE</scope>
</reference>
<keyword evidence="1" id="KW-0812">Transmembrane</keyword>
<evidence type="ECO:0000313" key="3">
    <source>
        <dbReference type="Proteomes" id="UP001162483"/>
    </source>
</evidence>
<keyword evidence="1" id="KW-1133">Transmembrane helix</keyword>